<evidence type="ECO:0000256" key="1">
    <source>
        <dbReference type="SAM" id="MobiDB-lite"/>
    </source>
</evidence>
<reference evidence="2" key="1">
    <citation type="journal article" date="2014" name="Genome Biol. Evol.">
        <title>Pangenome evidence for extensive interdomain horizontal transfer affecting lineage core and shell genes in uncultured planktonic thaumarchaeota and euryarchaeota.</title>
        <authorList>
            <person name="Deschamps P."/>
            <person name="Zivanovic Y."/>
            <person name="Moreira D."/>
            <person name="Rodriguez-Valera F."/>
            <person name="Lopez-Garcia P."/>
        </authorList>
    </citation>
    <scope>NUCLEOTIDE SEQUENCE</scope>
</reference>
<accession>A0A075G707</accession>
<dbReference type="EMBL" id="KF900562">
    <property type="protein sequence ID" value="AIE99388.1"/>
    <property type="molecule type" value="Genomic_DNA"/>
</dbReference>
<sequence>MSEAPEIKHKVPVKDYPEGTKPKRVPKEVTETLKGVVSTKKIGKLKKQYVECPVLKEDRNFVECFACKSHIRRVMGEVDCAGGSTEFQT</sequence>
<dbReference type="AlphaFoldDB" id="A0A075G707"/>
<organism evidence="2">
    <name type="scientific">uncultured marine thaumarchaeote KM3_10_C07</name>
    <dbReference type="NCBI Taxonomy" id="1455986"/>
    <lineage>
        <taxon>Archaea</taxon>
        <taxon>Nitrososphaerota</taxon>
        <taxon>environmental samples</taxon>
    </lineage>
</organism>
<evidence type="ECO:0000313" key="2">
    <source>
        <dbReference type="EMBL" id="AIE99388.1"/>
    </source>
</evidence>
<feature type="region of interest" description="Disordered" evidence="1">
    <location>
        <begin position="1"/>
        <end position="23"/>
    </location>
</feature>
<name>A0A075G707_9ARCH</name>
<protein>
    <submittedName>
        <fullName evidence="2">Uncharacterized protein</fullName>
    </submittedName>
</protein>
<proteinExistence type="predicted"/>